<reference evidence="2 3" key="1">
    <citation type="submission" date="2019-09" db="EMBL/GenBank/DDBJ databases">
        <authorList>
            <person name="Ou C."/>
        </authorList>
    </citation>
    <scope>NUCLEOTIDE SEQUENCE [LARGE SCALE GENOMIC DNA]</scope>
    <source>
        <strain evidence="2">S2</strain>
        <tissue evidence="2">Leaf</tissue>
    </source>
</reference>
<dbReference type="EMBL" id="SMOL01000120">
    <property type="protein sequence ID" value="KAB2632950.1"/>
    <property type="molecule type" value="Genomic_DNA"/>
</dbReference>
<dbReference type="Proteomes" id="UP000327157">
    <property type="component" value="Chromosome 6"/>
</dbReference>
<dbReference type="AlphaFoldDB" id="A0A5N5I5P1"/>
<evidence type="ECO:0000313" key="3">
    <source>
        <dbReference type="Proteomes" id="UP000327157"/>
    </source>
</evidence>
<keyword evidence="1" id="KW-0732">Signal</keyword>
<reference evidence="2 3" key="3">
    <citation type="submission" date="2019-11" db="EMBL/GenBank/DDBJ databases">
        <title>A de novo genome assembly of a pear dwarfing rootstock.</title>
        <authorList>
            <person name="Wang F."/>
            <person name="Wang J."/>
            <person name="Li S."/>
            <person name="Zhang Y."/>
            <person name="Fang M."/>
            <person name="Ma L."/>
            <person name="Zhao Y."/>
            <person name="Jiang S."/>
        </authorList>
    </citation>
    <scope>NUCLEOTIDE SEQUENCE [LARGE SCALE GENOMIC DNA]</scope>
    <source>
        <strain evidence="2">S2</strain>
        <tissue evidence="2">Leaf</tissue>
    </source>
</reference>
<organism evidence="2 3">
    <name type="scientific">Pyrus ussuriensis x Pyrus communis</name>
    <dbReference type="NCBI Taxonomy" id="2448454"/>
    <lineage>
        <taxon>Eukaryota</taxon>
        <taxon>Viridiplantae</taxon>
        <taxon>Streptophyta</taxon>
        <taxon>Embryophyta</taxon>
        <taxon>Tracheophyta</taxon>
        <taxon>Spermatophyta</taxon>
        <taxon>Magnoliopsida</taxon>
        <taxon>eudicotyledons</taxon>
        <taxon>Gunneridae</taxon>
        <taxon>Pentapetalae</taxon>
        <taxon>rosids</taxon>
        <taxon>fabids</taxon>
        <taxon>Rosales</taxon>
        <taxon>Rosaceae</taxon>
        <taxon>Amygdaloideae</taxon>
        <taxon>Maleae</taxon>
        <taxon>Pyrus</taxon>
    </lineage>
</organism>
<dbReference type="OrthoDB" id="1178311at2759"/>
<protein>
    <submittedName>
        <fullName evidence="2">Uncharacterized protein</fullName>
    </submittedName>
</protein>
<feature type="chain" id="PRO_5024431751" evidence="1">
    <location>
        <begin position="24"/>
        <end position="148"/>
    </location>
</feature>
<accession>A0A5N5I5P1</accession>
<reference evidence="3" key="2">
    <citation type="submission" date="2019-10" db="EMBL/GenBank/DDBJ databases">
        <title>A de novo genome assembly of a pear dwarfing rootstock.</title>
        <authorList>
            <person name="Wang F."/>
            <person name="Wang J."/>
            <person name="Li S."/>
            <person name="Zhang Y."/>
            <person name="Fang M."/>
            <person name="Ma L."/>
            <person name="Zhao Y."/>
            <person name="Jiang S."/>
        </authorList>
    </citation>
    <scope>NUCLEOTIDE SEQUENCE [LARGE SCALE GENOMIC DNA]</scope>
</reference>
<dbReference type="PANTHER" id="PTHR34467">
    <property type="entry name" value="TRANSMEMBRANE PROTEIN"/>
    <property type="match status" value="1"/>
</dbReference>
<gene>
    <name evidence="2" type="ORF">D8674_029197</name>
</gene>
<proteinExistence type="predicted"/>
<evidence type="ECO:0000313" key="2">
    <source>
        <dbReference type="EMBL" id="KAB2632950.1"/>
    </source>
</evidence>
<keyword evidence="3" id="KW-1185">Reference proteome</keyword>
<sequence>MLPQAKICVVLLLLFNFSVSGTAESFKDGMELTYSSGPELEITMSQGQIQVTNHIKEGVLVPEEHKRHKMLPQVKIFILLLLFNFSVSGRADSFKDEMELTFSSCYEVVNQMLKGGRKLLVSLDAMLDYPEPGPDPGHEPHPPPPFAA</sequence>
<dbReference type="PANTHER" id="PTHR34467:SF7">
    <property type="entry name" value="TRANSMEMBRANE PROTEIN"/>
    <property type="match status" value="1"/>
</dbReference>
<evidence type="ECO:0000256" key="1">
    <source>
        <dbReference type="SAM" id="SignalP"/>
    </source>
</evidence>
<comment type="caution">
    <text evidence="2">The sequence shown here is derived from an EMBL/GenBank/DDBJ whole genome shotgun (WGS) entry which is preliminary data.</text>
</comment>
<feature type="signal peptide" evidence="1">
    <location>
        <begin position="1"/>
        <end position="23"/>
    </location>
</feature>
<name>A0A5N5I5P1_9ROSA</name>